<dbReference type="Gene3D" id="2.60.40.1240">
    <property type="match status" value="1"/>
</dbReference>
<sequence length="197" mass="22517">MSILRWVILVPILSLLSGCAENNVSNTSQPLMSKNTQQKISHSHFPIIFKTDTFTYTVNWIKYPKSIHSLTDTGASATDHAKGKYYMIYMRAKNISSKMQILNNEIYIIAAKKQYALDDKATSDFDFYWINHGSRNNGYDDLLSEVAFDGTISYYPGESHTGYLIFDLPKNTNHIELKVRKNAIDFGPSRFVTVRLQ</sequence>
<evidence type="ECO:0000256" key="2">
    <source>
        <dbReference type="SAM" id="SignalP"/>
    </source>
</evidence>
<protein>
    <recommendedName>
        <fullName evidence="5">DUF4352 domain-containing protein</fullName>
    </recommendedName>
</protein>
<feature type="chain" id="PRO_5046400953" description="DUF4352 domain-containing protein" evidence="2">
    <location>
        <begin position="23"/>
        <end position="197"/>
    </location>
</feature>
<keyword evidence="4" id="KW-1185">Reference proteome</keyword>
<proteinExistence type="predicted"/>
<dbReference type="EMBL" id="JBHUCX010000017">
    <property type="protein sequence ID" value="MFD1674144.1"/>
    <property type="molecule type" value="Genomic_DNA"/>
</dbReference>
<accession>A0ABW4JCN9</accession>
<reference evidence="4" key="1">
    <citation type="journal article" date="2019" name="Int. J. Syst. Evol. Microbiol.">
        <title>The Global Catalogue of Microorganisms (GCM) 10K type strain sequencing project: providing services to taxonomists for standard genome sequencing and annotation.</title>
        <authorList>
            <consortium name="The Broad Institute Genomics Platform"/>
            <consortium name="The Broad Institute Genome Sequencing Center for Infectious Disease"/>
            <person name="Wu L."/>
            <person name="Ma J."/>
        </authorList>
    </citation>
    <scope>NUCLEOTIDE SEQUENCE [LARGE SCALE GENOMIC DNA]</scope>
    <source>
        <strain evidence="4">CGMCC 1.12286</strain>
    </source>
</reference>
<evidence type="ECO:0000313" key="4">
    <source>
        <dbReference type="Proteomes" id="UP001597079"/>
    </source>
</evidence>
<comment type="caution">
    <text evidence="3">The sequence shown here is derived from an EMBL/GenBank/DDBJ whole genome shotgun (WGS) entry which is preliminary data.</text>
</comment>
<dbReference type="RefSeq" id="WP_377941923.1">
    <property type="nucleotide sequence ID" value="NZ_JBHUCX010000017.1"/>
</dbReference>
<keyword evidence="1 2" id="KW-0732">Signal</keyword>
<dbReference type="PROSITE" id="PS51257">
    <property type="entry name" value="PROKAR_LIPOPROTEIN"/>
    <property type="match status" value="1"/>
</dbReference>
<evidence type="ECO:0000256" key="1">
    <source>
        <dbReference type="ARBA" id="ARBA00022729"/>
    </source>
</evidence>
<organism evidence="3 4">
    <name type="scientific">Alicyclobacillus fodiniaquatilis</name>
    <dbReference type="NCBI Taxonomy" id="1661150"/>
    <lineage>
        <taxon>Bacteria</taxon>
        <taxon>Bacillati</taxon>
        <taxon>Bacillota</taxon>
        <taxon>Bacilli</taxon>
        <taxon>Bacillales</taxon>
        <taxon>Alicyclobacillaceae</taxon>
        <taxon>Alicyclobacillus</taxon>
    </lineage>
</organism>
<name>A0ABW4JCN9_9BACL</name>
<gene>
    <name evidence="3" type="ORF">ACFSB2_05385</name>
</gene>
<feature type="signal peptide" evidence="2">
    <location>
        <begin position="1"/>
        <end position="22"/>
    </location>
</feature>
<dbReference type="InterPro" id="IPR029050">
    <property type="entry name" value="Immunoprotect_excell_Ig-like"/>
</dbReference>
<evidence type="ECO:0000313" key="3">
    <source>
        <dbReference type="EMBL" id="MFD1674144.1"/>
    </source>
</evidence>
<evidence type="ECO:0008006" key="5">
    <source>
        <dbReference type="Google" id="ProtNLM"/>
    </source>
</evidence>
<dbReference type="Proteomes" id="UP001597079">
    <property type="component" value="Unassembled WGS sequence"/>
</dbReference>